<sequence length="687" mass="76952">MNPLLRVTIAFVIGILVPQHWPLPTPMLWALGTSLGILWFIGLARSHNRYLLGATTFGVFVYLGVLATTLKNESLAPTHLVHFRLDSIQAYRGQVITFPETRGKTHRAVLEITHVKLNHHWRAATGKIQVYIDKSTPRPAYGAELVVLGAPQQVAPPLNPNQFDFKQFLAHKQIHFQHYLRRTDFATTGNNFAQWYTRWPYQLSQWSDDALKKLVPIEREYAVAKAMILGLRDDMDSELVQAYSAAGAVHVLSVSGFHIGVFVAIIAFLLQKLKAHRRGRWLYVALTFGILWFYAILTGLSAPVVRSALMFSLFLLAEPLGKKPNGENALYGSALILLAYDPFLLLSVSFQLSYAALAGIIFWQPTIYQWVAAKDCFLDKLWAITAVALAAQLATFPLSVYYFHQFPTYFLVANPLVVALSTAMIPVALVALALSAVPFVGSVIGWVLTGITWLLNQSVVWIEQLPSATLTGITFGKLEVAIVYAIIGILAYCWYQKEVFLVKVALAMSAILFVLQGIHLYKNNTQKLFIVHDIPKQTVVSFIEGTRAILVADSSFFASNQQPFSFYLKNFYDLHGIREITNISLDKATNSGMVRPLPFGKLIVWKGQELIIAERPISTLPAHFTSSIIVRKGAIKSIQKNAYFDQVPLIFDSSVSSYYLKSLAQKSPSSLHSWYFTYQKGAYIRKI</sequence>
<keyword evidence="3 6" id="KW-0812">Transmembrane</keyword>
<comment type="subcellular location">
    <subcellularLocation>
        <location evidence="1">Cell membrane</location>
        <topology evidence="1">Multi-pass membrane protein</topology>
    </subcellularLocation>
</comment>
<evidence type="ECO:0000259" key="8">
    <source>
        <dbReference type="Pfam" id="PF13567"/>
    </source>
</evidence>
<dbReference type="InterPro" id="IPR025405">
    <property type="entry name" value="DUF4131"/>
</dbReference>
<dbReference type="Pfam" id="PF03772">
    <property type="entry name" value="Competence"/>
    <property type="match status" value="1"/>
</dbReference>
<organism evidence="9 10">
    <name type="scientific">Runella defluvii</name>
    <dbReference type="NCBI Taxonomy" id="370973"/>
    <lineage>
        <taxon>Bacteria</taxon>
        <taxon>Pseudomonadati</taxon>
        <taxon>Bacteroidota</taxon>
        <taxon>Cytophagia</taxon>
        <taxon>Cytophagales</taxon>
        <taxon>Spirosomataceae</taxon>
        <taxon>Runella</taxon>
    </lineage>
</organism>
<keyword evidence="5 6" id="KW-0472">Membrane</keyword>
<dbReference type="PANTHER" id="PTHR30619">
    <property type="entry name" value="DNA INTERNALIZATION/COMPETENCE PROTEIN COMEC/REC2"/>
    <property type="match status" value="1"/>
</dbReference>
<feature type="transmembrane region" description="Helical" evidence="6">
    <location>
        <begin position="436"/>
        <end position="455"/>
    </location>
</feature>
<dbReference type="Pfam" id="PF13567">
    <property type="entry name" value="DUF4131"/>
    <property type="match status" value="1"/>
</dbReference>
<keyword evidence="10" id="KW-1185">Reference proteome</keyword>
<feature type="domain" description="DUF4131" evidence="8">
    <location>
        <begin position="22"/>
        <end position="182"/>
    </location>
</feature>
<proteinExistence type="predicted"/>
<evidence type="ECO:0000313" key="10">
    <source>
        <dbReference type="Proteomes" id="UP000541352"/>
    </source>
</evidence>
<reference evidence="9 10" key="1">
    <citation type="submission" date="2020-08" db="EMBL/GenBank/DDBJ databases">
        <title>Genomic Encyclopedia of Type Strains, Phase IV (KMG-IV): sequencing the most valuable type-strain genomes for metagenomic binning, comparative biology and taxonomic classification.</title>
        <authorList>
            <person name="Goeker M."/>
        </authorList>
    </citation>
    <scope>NUCLEOTIDE SEQUENCE [LARGE SCALE GENOMIC DNA]</scope>
    <source>
        <strain evidence="9 10">DSM 17976</strain>
    </source>
</reference>
<evidence type="ECO:0000256" key="1">
    <source>
        <dbReference type="ARBA" id="ARBA00004651"/>
    </source>
</evidence>
<evidence type="ECO:0000256" key="3">
    <source>
        <dbReference type="ARBA" id="ARBA00022692"/>
    </source>
</evidence>
<feature type="transmembrane region" description="Helical" evidence="6">
    <location>
        <begin position="281"/>
        <end position="297"/>
    </location>
</feature>
<feature type="transmembrane region" description="Helical" evidence="6">
    <location>
        <begin position="27"/>
        <end position="44"/>
    </location>
</feature>
<evidence type="ECO:0000259" key="7">
    <source>
        <dbReference type="Pfam" id="PF03772"/>
    </source>
</evidence>
<evidence type="ECO:0000313" key="9">
    <source>
        <dbReference type="EMBL" id="MBB3840003.1"/>
    </source>
</evidence>
<dbReference type="InterPro" id="IPR052159">
    <property type="entry name" value="Competence_DNA_uptake"/>
</dbReference>
<feature type="transmembrane region" description="Helical" evidence="6">
    <location>
        <begin position="500"/>
        <end position="521"/>
    </location>
</feature>
<evidence type="ECO:0000256" key="4">
    <source>
        <dbReference type="ARBA" id="ARBA00022989"/>
    </source>
</evidence>
<feature type="domain" description="ComEC/Rec2-related protein" evidence="7">
    <location>
        <begin position="227"/>
        <end position="495"/>
    </location>
</feature>
<evidence type="ECO:0000256" key="6">
    <source>
        <dbReference type="SAM" id="Phobius"/>
    </source>
</evidence>
<name>A0A7W5ZMD3_9BACT</name>
<feature type="transmembrane region" description="Helical" evidence="6">
    <location>
        <begin position="51"/>
        <end position="70"/>
    </location>
</feature>
<feature type="transmembrane region" description="Helical" evidence="6">
    <location>
        <begin position="242"/>
        <end position="269"/>
    </location>
</feature>
<feature type="transmembrane region" description="Helical" evidence="6">
    <location>
        <begin position="5"/>
        <end position="21"/>
    </location>
</feature>
<dbReference type="PANTHER" id="PTHR30619:SF1">
    <property type="entry name" value="RECOMBINATION PROTEIN 2"/>
    <property type="match status" value="1"/>
</dbReference>
<keyword evidence="4 6" id="KW-1133">Transmembrane helix</keyword>
<feature type="transmembrane region" description="Helical" evidence="6">
    <location>
        <begin position="475"/>
        <end position="495"/>
    </location>
</feature>
<dbReference type="GO" id="GO:0005886">
    <property type="term" value="C:plasma membrane"/>
    <property type="evidence" value="ECO:0007669"/>
    <property type="project" value="UniProtKB-SubCell"/>
</dbReference>
<dbReference type="RefSeq" id="WP_183976714.1">
    <property type="nucleotide sequence ID" value="NZ_JACIBY010000009.1"/>
</dbReference>
<evidence type="ECO:0000256" key="2">
    <source>
        <dbReference type="ARBA" id="ARBA00022475"/>
    </source>
</evidence>
<protein>
    <submittedName>
        <fullName evidence="9">Competence protein ComEC</fullName>
    </submittedName>
</protein>
<feature type="transmembrane region" description="Helical" evidence="6">
    <location>
        <begin position="409"/>
        <end position="429"/>
    </location>
</feature>
<accession>A0A7W5ZMD3</accession>
<dbReference type="EMBL" id="JACIBY010000009">
    <property type="protein sequence ID" value="MBB3840003.1"/>
    <property type="molecule type" value="Genomic_DNA"/>
</dbReference>
<comment type="caution">
    <text evidence="9">The sequence shown here is derived from an EMBL/GenBank/DDBJ whole genome shotgun (WGS) entry which is preliminary data.</text>
</comment>
<dbReference type="Proteomes" id="UP000541352">
    <property type="component" value="Unassembled WGS sequence"/>
</dbReference>
<evidence type="ECO:0000256" key="5">
    <source>
        <dbReference type="ARBA" id="ARBA00023136"/>
    </source>
</evidence>
<dbReference type="AlphaFoldDB" id="A0A7W5ZMD3"/>
<keyword evidence="2" id="KW-1003">Cell membrane</keyword>
<dbReference type="NCBIfam" id="TIGR00360">
    <property type="entry name" value="ComEC_N-term"/>
    <property type="match status" value="1"/>
</dbReference>
<feature type="transmembrane region" description="Helical" evidence="6">
    <location>
        <begin position="383"/>
        <end position="403"/>
    </location>
</feature>
<gene>
    <name evidence="9" type="ORF">FHS57_004016</name>
</gene>
<dbReference type="InterPro" id="IPR004477">
    <property type="entry name" value="ComEC_N"/>
</dbReference>